<dbReference type="Pfam" id="PF05071">
    <property type="entry name" value="NDUFA12"/>
    <property type="match status" value="1"/>
</dbReference>
<sequence length="196" mass="22798">MSYLQRFLRFMYRPRHFVGKDLEGNRFFEYPSLSDDPLRTRRRVQYKVYEDMWNYIGGERRLPVQWVSWLSHTRTSPPSLDELRADLERQRRVLQNAAVIQAKDQEERARISAGSESTVDQNPHPPNLQSIRIEEQGSTLSSSDVLETPPLSSHTHDVKRASRPSQSTGLPPIGKDRDWQPETWTPQAIRRRGGSS</sequence>
<reference evidence="3" key="2">
    <citation type="journal article" date="2020" name="Nat. Commun.">
        <title>Large-scale genome sequencing of mycorrhizal fungi provides insights into the early evolution of symbiotic traits.</title>
        <authorList>
            <person name="Miyauchi S."/>
            <person name="Kiss E."/>
            <person name="Kuo A."/>
            <person name="Drula E."/>
            <person name="Kohler A."/>
            <person name="Sanchez-Garcia M."/>
            <person name="Morin E."/>
            <person name="Andreopoulos B."/>
            <person name="Barry K.W."/>
            <person name="Bonito G."/>
            <person name="Buee M."/>
            <person name="Carver A."/>
            <person name="Chen C."/>
            <person name="Cichocki N."/>
            <person name="Clum A."/>
            <person name="Culley D."/>
            <person name="Crous P.W."/>
            <person name="Fauchery L."/>
            <person name="Girlanda M."/>
            <person name="Hayes R.D."/>
            <person name="Keri Z."/>
            <person name="LaButti K."/>
            <person name="Lipzen A."/>
            <person name="Lombard V."/>
            <person name="Magnuson J."/>
            <person name="Maillard F."/>
            <person name="Murat C."/>
            <person name="Nolan M."/>
            <person name="Ohm R.A."/>
            <person name="Pangilinan J."/>
            <person name="Pereira M.F."/>
            <person name="Perotto S."/>
            <person name="Peter M."/>
            <person name="Pfister S."/>
            <person name="Riley R."/>
            <person name="Sitrit Y."/>
            <person name="Stielow J.B."/>
            <person name="Szollosi G."/>
            <person name="Zifcakova L."/>
            <person name="Stursova M."/>
            <person name="Spatafora J.W."/>
            <person name="Tedersoo L."/>
            <person name="Vaario L.M."/>
            <person name="Yamada A."/>
            <person name="Yan M."/>
            <person name="Wang P."/>
            <person name="Xu J."/>
            <person name="Bruns T."/>
            <person name="Baldrian P."/>
            <person name="Vilgalys R."/>
            <person name="Dunand C."/>
            <person name="Henrissat B."/>
            <person name="Grigoriev I.V."/>
            <person name="Hibbett D."/>
            <person name="Nagy L.G."/>
            <person name="Martin F.M."/>
        </authorList>
    </citation>
    <scope>NUCLEOTIDE SEQUENCE</scope>
    <source>
        <strain evidence="3">Prilba</strain>
    </source>
</reference>
<evidence type="ECO:0000256" key="2">
    <source>
        <dbReference type="SAM" id="MobiDB-lite"/>
    </source>
</evidence>
<feature type="region of interest" description="Disordered" evidence="2">
    <location>
        <begin position="103"/>
        <end position="196"/>
    </location>
</feature>
<evidence type="ECO:0008006" key="5">
    <source>
        <dbReference type="Google" id="ProtNLM"/>
    </source>
</evidence>
<name>A0A9P5K1S3_9AGAM</name>
<evidence type="ECO:0000256" key="1">
    <source>
        <dbReference type="ARBA" id="ARBA00007355"/>
    </source>
</evidence>
<comment type="similarity">
    <text evidence="1">Belongs to the complex I NDUFA12 subunit family.</text>
</comment>
<feature type="compositionally biased region" description="Polar residues" evidence="2">
    <location>
        <begin position="136"/>
        <end position="153"/>
    </location>
</feature>
<dbReference type="InterPro" id="IPR052618">
    <property type="entry name" value="ComplexI_NDUFA12"/>
</dbReference>
<dbReference type="GO" id="GO:0032981">
    <property type="term" value="P:mitochondrial respiratory chain complex I assembly"/>
    <property type="evidence" value="ECO:0007669"/>
    <property type="project" value="TreeGrafter"/>
</dbReference>
<dbReference type="OrthoDB" id="10255576at2759"/>
<dbReference type="PANTHER" id="PTHR32470">
    <property type="entry name" value="ADH DEHYDROGENASE [UBIQUINONE] 1 ALPHA SUBCOMPLEX ASSEMBLY FACTOR 2"/>
    <property type="match status" value="1"/>
</dbReference>
<dbReference type="GO" id="GO:0005739">
    <property type="term" value="C:mitochondrion"/>
    <property type="evidence" value="ECO:0007669"/>
    <property type="project" value="TreeGrafter"/>
</dbReference>
<gene>
    <name evidence="3" type="ORF">DFH94DRAFT_129836</name>
</gene>
<dbReference type="AlphaFoldDB" id="A0A9P5K1S3"/>
<dbReference type="InterPro" id="IPR007763">
    <property type="entry name" value="NDUFA12"/>
</dbReference>
<comment type="caution">
    <text evidence="3">The sequence shown here is derived from an EMBL/GenBank/DDBJ whole genome shotgun (WGS) entry which is preliminary data.</text>
</comment>
<reference evidence="3" key="1">
    <citation type="submission" date="2019-10" db="EMBL/GenBank/DDBJ databases">
        <authorList>
            <consortium name="DOE Joint Genome Institute"/>
            <person name="Kuo A."/>
            <person name="Miyauchi S."/>
            <person name="Kiss E."/>
            <person name="Drula E."/>
            <person name="Kohler A."/>
            <person name="Sanchez-Garcia M."/>
            <person name="Andreopoulos B."/>
            <person name="Barry K.W."/>
            <person name="Bonito G."/>
            <person name="Buee M."/>
            <person name="Carver A."/>
            <person name="Chen C."/>
            <person name="Cichocki N."/>
            <person name="Clum A."/>
            <person name="Culley D."/>
            <person name="Crous P.W."/>
            <person name="Fauchery L."/>
            <person name="Girlanda M."/>
            <person name="Hayes R."/>
            <person name="Keri Z."/>
            <person name="LaButti K."/>
            <person name="Lipzen A."/>
            <person name="Lombard V."/>
            <person name="Magnuson J."/>
            <person name="Maillard F."/>
            <person name="Morin E."/>
            <person name="Murat C."/>
            <person name="Nolan M."/>
            <person name="Ohm R."/>
            <person name="Pangilinan J."/>
            <person name="Pereira M."/>
            <person name="Perotto S."/>
            <person name="Peter M."/>
            <person name="Riley R."/>
            <person name="Sitrit Y."/>
            <person name="Stielow B."/>
            <person name="Szollosi G."/>
            <person name="Zifcakova L."/>
            <person name="Stursova M."/>
            <person name="Spatafora J.W."/>
            <person name="Tedersoo L."/>
            <person name="Vaario L.-M."/>
            <person name="Yamada A."/>
            <person name="Yan M."/>
            <person name="Wang P."/>
            <person name="Xu J."/>
            <person name="Bruns T."/>
            <person name="Baldrian P."/>
            <person name="Vilgalys R."/>
            <person name="Henrissat B."/>
            <person name="Grigoriev I.V."/>
            <person name="Hibbett D."/>
            <person name="Nagy L.G."/>
            <person name="Martin F.M."/>
        </authorList>
    </citation>
    <scope>NUCLEOTIDE SEQUENCE</scope>
    <source>
        <strain evidence="3">Prilba</strain>
    </source>
</reference>
<evidence type="ECO:0000313" key="4">
    <source>
        <dbReference type="Proteomes" id="UP000759537"/>
    </source>
</evidence>
<accession>A0A9P5K1S3</accession>
<evidence type="ECO:0000313" key="3">
    <source>
        <dbReference type="EMBL" id="KAF8474436.1"/>
    </source>
</evidence>
<proteinExistence type="inferred from homology"/>
<dbReference type="PANTHER" id="PTHR32470:SF2">
    <property type="entry name" value="NADH DEHYDROGENASE [UBIQUINONE] 1 ALPHA SUBCOMPLEX ASSEMBLY FACTOR 2"/>
    <property type="match status" value="1"/>
</dbReference>
<keyword evidence="4" id="KW-1185">Reference proteome</keyword>
<dbReference type="EMBL" id="WHVB01000017">
    <property type="protein sequence ID" value="KAF8474436.1"/>
    <property type="molecule type" value="Genomic_DNA"/>
</dbReference>
<organism evidence="3 4">
    <name type="scientific">Russula ochroleuca</name>
    <dbReference type="NCBI Taxonomy" id="152965"/>
    <lineage>
        <taxon>Eukaryota</taxon>
        <taxon>Fungi</taxon>
        <taxon>Dikarya</taxon>
        <taxon>Basidiomycota</taxon>
        <taxon>Agaricomycotina</taxon>
        <taxon>Agaricomycetes</taxon>
        <taxon>Russulales</taxon>
        <taxon>Russulaceae</taxon>
        <taxon>Russula</taxon>
    </lineage>
</organism>
<dbReference type="GO" id="GO:0045271">
    <property type="term" value="C:respiratory chain complex I"/>
    <property type="evidence" value="ECO:0007669"/>
    <property type="project" value="InterPro"/>
</dbReference>
<protein>
    <recommendedName>
        <fullName evidence="5">NADH dehydrogenase [ubiquinone] 1 alpha subcomplex subunit 12</fullName>
    </recommendedName>
</protein>
<dbReference type="Proteomes" id="UP000759537">
    <property type="component" value="Unassembled WGS sequence"/>
</dbReference>